<name>A0ABQ3RDM5_STRRR</name>
<proteinExistence type="predicted"/>
<dbReference type="EMBL" id="BNEA01000015">
    <property type="protein sequence ID" value="GHI53961.1"/>
    <property type="molecule type" value="Genomic_DNA"/>
</dbReference>
<feature type="compositionally biased region" description="Pro residues" evidence="1">
    <location>
        <begin position="31"/>
        <end position="62"/>
    </location>
</feature>
<evidence type="ECO:0000313" key="3">
    <source>
        <dbReference type="Proteomes" id="UP000646738"/>
    </source>
</evidence>
<evidence type="ECO:0000313" key="2">
    <source>
        <dbReference type="EMBL" id="GHI53961.1"/>
    </source>
</evidence>
<keyword evidence="3" id="KW-1185">Reference proteome</keyword>
<gene>
    <name evidence="2" type="ORF">Srubr_38070</name>
</gene>
<reference evidence="3" key="1">
    <citation type="submission" date="2023-07" db="EMBL/GenBank/DDBJ databases">
        <title>Whole genome shotgun sequence of Streptomyces achromogenes subsp. rubradiris NBRC 14000.</title>
        <authorList>
            <person name="Komaki H."/>
            <person name="Tamura T."/>
        </authorList>
    </citation>
    <scope>NUCLEOTIDE SEQUENCE [LARGE SCALE GENOMIC DNA]</scope>
    <source>
        <strain evidence="3">NBRC 14000</strain>
    </source>
</reference>
<protein>
    <submittedName>
        <fullName evidence="2">Uncharacterized protein</fullName>
    </submittedName>
</protein>
<organism evidence="2 3">
    <name type="scientific">Streptomyces rubradiris</name>
    <name type="common">Streptomyces achromogenes subsp. rubradiris</name>
    <dbReference type="NCBI Taxonomy" id="285531"/>
    <lineage>
        <taxon>Bacteria</taxon>
        <taxon>Bacillati</taxon>
        <taxon>Actinomycetota</taxon>
        <taxon>Actinomycetes</taxon>
        <taxon>Kitasatosporales</taxon>
        <taxon>Streptomycetaceae</taxon>
        <taxon>Streptomyces</taxon>
    </lineage>
</organism>
<accession>A0ABQ3RDM5</accession>
<dbReference type="Proteomes" id="UP000646738">
    <property type="component" value="Unassembled WGS sequence"/>
</dbReference>
<sequence length="62" mass="6169">MLMTAASHSLSVLALAHQADLAILRAEYDPAPAPPSPQQGPKAPGLPPSPPSAPPAGPTPGR</sequence>
<feature type="region of interest" description="Disordered" evidence="1">
    <location>
        <begin position="27"/>
        <end position="62"/>
    </location>
</feature>
<evidence type="ECO:0000256" key="1">
    <source>
        <dbReference type="SAM" id="MobiDB-lite"/>
    </source>
</evidence>
<comment type="caution">
    <text evidence="2">The sequence shown here is derived from an EMBL/GenBank/DDBJ whole genome shotgun (WGS) entry which is preliminary data.</text>
</comment>